<feature type="transmembrane region" description="Helical" evidence="1">
    <location>
        <begin position="7"/>
        <end position="24"/>
    </location>
</feature>
<organism evidence="2 3">
    <name type="scientific">Reyranella soli</name>
    <dbReference type="NCBI Taxonomy" id="1230389"/>
    <lineage>
        <taxon>Bacteria</taxon>
        <taxon>Pseudomonadati</taxon>
        <taxon>Pseudomonadota</taxon>
        <taxon>Alphaproteobacteria</taxon>
        <taxon>Hyphomicrobiales</taxon>
        <taxon>Reyranellaceae</taxon>
        <taxon>Reyranella</taxon>
    </lineage>
</organism>
<gene>
    <name evidence="2" type="ORF">RSO01_19700</name>
</gene>
<dbReference type="AlphaFoldDB" id="A0A512N741"/>
<evidence type="ECO:0000313" key="3">
    <source>
        <dbReference type="Proteomes" id="UP000321058"/>
    </source>
</evidence>
<sequence>MKRHLKYALELLFVPIAAAIVFIEETLLRYLGLAMAAIAKWPPVAAIEAWLRRLPPWGALLAFAAPSLLVIPIKLSAVWFALHHRYGLSLLSIVIGKMLATALVARLYMVLRPTLVRMAWYLKAETRLFDWRDRLYAFVRALPAWQRAKAQVQSVRRWLREMVFRASSR</sequence>
<reference evidence="2 3" key="1">
    <citation type="submission" date="2019-07" db="EMBL/GenBank/DDBJ databases">
        <title>Whole genome shotgun sequence of Reyranella soli NBRC 108950.</title>
        <authorList>
            <person name="Hosoyama A."/>
            <person name="Uohara A."/>
            <person name="Ohji S."/>
            <person name="Ichikawa N."/>
        </authorList>
    </citation>
    <scope>NUCLEOTIDE SEQUENCE [LARGE SCALE GENOMIC DNA]</scope>
    <source>
        <strain evidence="2 3">NBRC 108950</strain>
    </source>
</reference>
<keyword evidence="1" id="KW-0472">Membrane</keyword>
<keyword evidence="1" id="KW-0812">Transmembrane</keyword>
<protein>
    <recommendedName>
        <fullName evidence="4">Transmembrane protein</fullName>
    </recommendedName>
</protein>
<accession>A0A512N741</accession>
<dbReference type="RefSeq" id="WP_147148713.1">
    <property type="nucleotide sequence ID" value="NZ_BKAJ01000032.1"/>
</dbReference>
<keyword evidence="1" id="KW-1133">Transmembrane helix</keyword>
<dbReference type="EMBL" id="BKAJ01000032">
    <property type="protein sequence ID" value="GEP54804.1"/>
    <property type="molecule type" value="Genomic_DNA"/>
</dbReference>
<evidence type="ECO:0008006" key="4">
    <source>
        <dbReference type="Google" id="ProtNLM"/>
    </source>
</evidence>
<evidence type="ECO:0000313" key="2">
    <source>
        <dbReference type="EMBL" id="GEP54804.1"/>
    </source>
</evidence>
<comment type="caution">
    <text evidence="2">The sequence shown here is derived from an EMBL/GenBank/DDBJ whole genome shotgun (WGS) entry which is preliminary data.</text>
</comment>
<keyword evidence="3" id="KW-1185">Reference proteome</keyword>
<dbReference type="OrthoDB" id="7356231at2"/>
<dbReference type="Proteomes" id="UP000321058">
    <property type="component" value="Unassembled WGS sequence"/>
</dbReference>
<proteinExistence type="predicted"/>
<feature type="transmembrane region" description="Helical" evidence="1">
    <location>
        <begin position="58"/>
        <end position="82"/>
    </location>
</feature>
<evidence type="ECO:0000256" key="1">
    <source>
        <dbReference type="SAM" id="Phobius"/>
    </source>
</evidence>
<name>A0A512N741_9HYPH</name>
<feature type="transmembrane region" description="Helical" evidence="1">
    <location>
        <begin position="88"/>
        <end position="108"/>
    </location>
</feature>